<evidence type="ECO:0000256" key="9">
    <source>
        <dbReference type="SAM" id="Phobius"/>
    </source>
</evidence>
<dbReference type="Pfam" id="PF01553">
    <property type="entry name" value="Acyltransferase"/>
    <property type="match status" value="1"/>
</dbReference>
<feature type="domain" description="Phospholipid/glycerol acyltransferase" evidence="10">
    <location>
        <begin position="132"/>
        <end position="252"/>
    </location>
</feature>
<dbReference type="EMBL" id="MVBO01000020">
    <property type="protein sequence ID" value="OZJ05191.1"/>
    <property type="molecule type" value="Genomic_DNA"/>
</dbReference>
<evidence type="ECO:0000313" key="11">
    <source>
        <dbReference type="EMBL" id="OZJ05191.1"/>
    </source>
</evidence>
<evidence type="ECO:0000313" key="12">
    <source>
        <dbReference type="Proteomes" id="UP000242875"/>
    </source>
</evidence>
<dbReference type="Proteomes" id="UP000242875">
    <property type="component" value="Unassembled WGS sequence"/>
</dbReference>
<protein>
    <recommendedName>
        <fullName evidence="10">Phospholipid/glycerol acyltransferase domain-containing protein</fullName>
    </recommendedName>
</protein>
<dbReference type="AlphaFoldDB" id="A0A261Y3L6"/>
<proteinExistence type="inferred from homology"/>
<keyword evidence="8" id="KW-0012">Acyltransferase</keyword>
<evidence type="ECO:0000256" key="4">
    <source>
        <dbReference type="ARBA" id="ARBA00022692"/>
    </source>
</evidence>
<dbReference type="PANTHER" id="PTHR23063">
    <property type="entry name" value="PHOSPHOLIPID ACYLTRANSFERASE"/>
    <property type="match status" value="1"/>
</dbReference>
<keyword evidence="4 9" id="KW-0812">Transmembrane</keyword>
<organism evidence="11 12">
    <name type="scientific">Bifiguratus adelaidae</name>
    <dbReference type="NCBI Taxonomy" id="1938954"/>
    <lineage>
        <taxon>Eukaryota</taxon>
        <taxon>Fungi</taxon>
        <taxon>Fungi incertae sedis</taxon>
        <taxon>Mucoromycota</taxon>
        <taxon>Mucoromycotina</taxon>
        <taxon>Endogonomycetes</taxon>
        <taxon>Endogonales</taxon>
        <taxon>Endogonales incertae sedis</taxon>
        <taxon>Bifiguratus</taxon>
    </lineage>
</organism>
<comment type="caution">
    <text evidence="11">The sequence shown here is derived from an EMBL/GenBank/DDBJ whole genome shotgun (WGS) entry which is preliminary data.</text>
</comment>
<keyword evidence="6" id="KW-0443">Lipid metabolism</keyword>
<dbReference type="GO" id="GO:0006629">
    <property type="term" value="P:lipid metabolic process"/>
    <property type="evidence" value="ECO:0007669"/>
    <property type="project" value="UniProtKB-KW"/>
</dbReference>
<gene>
    <name evidence="11" type="ORF">BZG36_02425</name>
</gene>
<sequence length="365" mass="40713">MEKYSRWRASWLKKDAGTGIQPFLPPVPPKQPLDALGALRLAASFAICPIIAFARLLMLALLALLHLVLVDAVSMVLPGAVARLWKGLLASCLCRLALFVCGFYYIPTEMVSLRRGRGHATRAEKWDVKSGDVIIANWSSYVDVLYLQLRFAPVFTQCFQKTNTLRMVSFWEAIRLTGAVPELEPRPGYKTSSMSELVQHVQNNDLGPIVVFPEGTTSNGKALLKFLPLFQEYHLPLRHLTLRILSLRYDYHHFSPTFSAGTKWTHIFRLCSQFQNALSVRYLASSESPSSPSFTPNAPTTASSTTINTKADLPKQDSEGDVVGAQTLLLLGALSRLRRTGMGVIEKRAFLEYFAQMQSGYAKKK</sequence>
<evidence type="ECO:0000256" key="5">
    <source>
        <dbReference type="ARBA" id="ARBA00022989"/>
    </source>
</evidence>
<keyword evidence="3" id="KW-0808">Transferase</keyword>
<dbReference type="GO" id="GO:0016020">
    <property type="term" value="C:membrane"/>
    <property type="evidence" value="ECO:0007669"/>
    <property type="project" value="UniProtKB-SubCell"/>
</dbReference>
<feature type="transmembrane region" description="Helical" evidence="9">
    <location>
        <begin position="41"/>
        <end position="68"/>
    </location>
</feature>
<comment type="similarity">
    <text evidence="2">Belongs to the 1-acyl-sn-glycerol-3-phosphate acyltransferase family.</text>
</comment>
<feature type="transmembrane region" description="Helical" evidence="9">
    <location>
        <begin position="88"/>
        <end position="107"/>
    </location>
</feature>
<evidence type="ECO:0000259" key="10">
    <source>
        <dbReference type="SMART" id="SM00563"/>
    </source>
</evidence>
<evidence type="ECO:0000256" key="3">
    <source>
        <dbReference type="ARBA" id="ARBA00022679"/>
    </source>
</evidence>
<evidence type="ECO:0000256" key="2">
    <source>
        <dbReference type="ARBA" id="ARBA00008655"/>
    </source>
</evidence>
<dbReference type="GO" id="GO:0016746">
    <property type="term" value="F:acyltransferase activity"/>
    <property type="evidence" value="ECO:0007669"/>
    <property type="project" value="UniProtKB-KW"/>
</dbReference>
<evidence type="ECO:0000256" key="1">
    <source>
        <dbReference type="ARBA" id="ARBA00004370"/>
    </source>
</evidence>
<accession>A0A261Y3L6</accession>
<evidence type="ECO:0000256" key="8">
    <source>
        <dbReference type="ARBA" id="ARBA00023315"/>
    </source>
</evidence>
<dbReference type="InterPro" id="IPR002123">
    <property type="entry name" value="Plipid/glycerol_acylTrfase"/>
</dbReference>
<dbReference type="OrthoDB" id="272512at2759"/>
<dbReference type="SUPFAM" id="SSF69593">
    <property type="entry name" value="Glycerol-3-phosphate (1)-acyltransferase"/>
    <property type="match status" value="1"/>
</dbReference>
<name>A0A261Y3L6_9FUNG</name>
<keyword evidence="12" id="KW-1185">Reference proteome</keyword>
<evidence type="ECO:0000256" key="7">
    <source>
        <dbReference type="ARBA" id="ARBA00023136"/>
    </source>
</evidence>
<keyword evidence="5 9" id="KW-1133">Transmembrane helix</keyword>
<keyword evidence="7 9" id="KW-0472">Membrane</keyword>
<comment type="subcellular location">
    <subcellularLocation>
        <location evidence="1">Membrane</location>
    </subcellularLocation>
</comment>
<dbReference type="SMART" id="SM00563">
    <property type="entry name" value="PlsC"/>
    <property type="match status" value="1"/>
</dbReference>
<evidence type="ECO:0000256" key="6">
    <source>
        <dbReference type="ARBA" id="ARBA00023098"/>
    </source>
</evidence>
<dbReference type="PANTHER" id="PTHR23063:SF60">
    <property type="entry name" value="LYSOPHOSPHATIDIC ACID:OLEOYL-COA ACYLTRANSFERASE 1"/>
    <property type="match status" value="1"/>
</dbReference>
<reference evidence="11 12" key="1">
    <citation type="journal article" date="2017" name="Mycologia">
        <title>Bifiguratus adelaidae, gen. et sp. nov., a new member of Mucoromycotina in endophytic and soil-dwelling habitats.</title>
        <authorList>
            <person name="Torres-Cruz T.J."/>
            <person name="Billingsley Tobias T.L."/>
            <person name="Almatruk M."/>
            <person name="Hesse C."/>
            <person name="Kuske C.R."/>
            <person name="Desiro A."/>
            <person name="Benucci G.M."/>
            <person name="Bonito G."/>
            <person name="Stajich J.E."/>
            <person name="Dunlap C."/>
            <person name="Arnold A.E."/>
            <person name="Porras-Alfaro A."/>
        </authorList>
    </citation>
    <scope>NUCLEOTIDE SEQUENCE [LARGE SCALE GENOMIC DNA]</scope>
    <source>
        <strain evidence="11 12">AZ0501</strain>
    </source>
</reference>